<gene>
    <name evidence="1" type="ORF">FEMY_24840</name>
</gene>
<dbReference type="Proteomes" id="UP000075653">
    <property type="component" value="Unassembled WGS sequence"/>
</dbReference>
<dbReference type="AlphaFoldDB" id="A0A149VUZ4"/>
<evidence type="ECO:0000313" key="2">
    <source>
        <dbReference type="Proteomes" id="UP000075653"/>
    </source>
</evidence>
<proteinExistence type="predicted"/>
<evidence type="ECO:0000313" key="1">
    <source>
        <dbReference type="EMBL" id="KXW56998.1"/>
    </source>
</evidence>
<reference evidence="1 2" key="1">
    <citation type="submission" date="2016-01" db="EMBL/GenBank/DDBJ databases">
        <title>Genome sequence of the acidophilic iron oxidising Ferrovum strain Z-31.</title>
        <authorList>
            <person name="Poehlein A."/>
            <person name="Ullrich S.R."/>
            <person name="Schloemann M."/>
            <person name="Muehling M."/>
            <person name="Daniel R."/>
        </authorList>
    </citation>
    <scope>NUCLEOTIDE SEQUENCE [LARGE SCALE GENOMIC DNA]</scope>
    <source>
        <strain evidence="1 2">Z-31</strain>
    </source>
</reference>
<sequence>MVCLVLERIPHLHRLIRFMPQAQTIRLISQIRLAVQHFRQALPFRVSKLLTMYRQAVQLLLISRDIQV</sequence>
<name>A0A149VUZ4_9PROT</name>
<comment type="caution">
    <text evidence="1">The sequence shown here is derived from an EMBL/GenBank/DDBJ whole genome shotgun (WGS) entry which is preliminary data.</text>
</comment>
<organism evidence="1 2">
    <name type="scientific">Ferrovum myxofaciens</name>
    <dbReference type="NCBI Taxonomy" id="416213"/>
    <lineage>
        <taxon>Bacteria</taxon>
        <taxon>Pseudomonadati</taxon>
        <taxon>Pseudomonadota</taxon>
        <taxon>Betaproteobacteria</taxon>
        <taxon>Ferrovales</taxon>
        <taxon>Ferrovaceae</taxon>
        <taxon>Ferrovum</taxon>
    </lineage>
</organism>
<dbReference type="EMBL" id="LRRD01000183">
    <property type="protein sequence ID" value="KXW56998.1"/>
    <property type="molecule type" value="Genomic_DNA"/>
</dbReference>
<protein>
    <submittedName>
        <fullName evidence="1">Uncharacterized protein</fullName>
    </submittedName>
</protein>
<accession>A0A149VUZ4</accession>
<keyword evidence="2" id="KW-1185">Reference proteome</keyword>